<dbReference type="eggNOG" id="COG0383">
    <property type="taxonomic scope" value="Bacteria"/>
</dbReference>
<name>A0A1Z1WRE1_9ACTN</name>
<accession>A0A1Z1WRE1</accession>
<sequence length="87" mass="9111">MDDPRVRLVGMTVPRPGEVLLRLQSFAHEAVDCRVLTRFPVAAAYRADYLGTKGAALGAVDRADGAGAVTTLAVPPLATAALLLVRP</sequence>
<gene>
    <name evidence="1" type="ORF">SMD44_08464</name>
</gene>
<dbReference type="AlphaFoldDB" id="A0A1Z1WRE1"/>
<proteinExistence type="predicted"/>
<evidence type="ECO:0000313" key="2">
    <source>
        <dbReference type="Proteomes" id="UP000195880"/>
    </source>
</evidence>
<reference evidence="1 2" key="1">
    <citation type="submission" date="2017-05" db="EMBL/GenBank/DDBJ databases">
        <title>Streptomyces alboflavus Genome sequencing and assembly.</title>
        <authorList>
            <person name="Wang Y."/>
            <person name="Du B."/>
            <person name="Ding Y."/>
            <person name="Liu H."/>
            <person name="Hou Q."/>
            <person name="Liu K."/>
            <person name="Wang C."/>
            <person name="Yao L."/>
        </authorList>
    </citation>
    <scope>NUCLEOTIDE SEQUENCE [LARGE SCALE GENOMIC DNA]</scope>
    <source>
        <strain evidence="1 2">MDJK44</strain>
    </source>
</reference>
<protein>
    <submittedName>
        <fullName evidence="1">Alpha-mannosidase</fullName>
    </submittedName>
</protein>
<dbReference type="KEGG" id="salf:SMD44_08464"/>
<keyword evidence="2" id="KW-1185">Reference proteome</keyword>
<dbReference type="Proteomes" id="UP000195880">
    <property type="component" value="Chromosome"/>
</dbReference>
<evidence type="ECO:0000313" key="1">
    <source>
        <dbReference type="EMBL" id="ARX88977.1"/>
    </source>
</evidence>
<dbReference type="EMBL" id="CP021748">
    <property type="protein sequence ID" value="ARX88977.1"/>
    <property type="molecule type" value="Genomic_DNA"/>
</dbReference>
<organism evidence="1 2">
    <name type="scientific">Streptomyces alboflavus</name>
    <dbReference type="NCBI Taxonomy" id="67267"/>
    <lineage>
        <taxon>Bacteria</taxon>
        <taxon>Bacillati</taxon>
        <taxon>Actinomycetota</taxon>
        <taxon>Actinomycetes</taxon>
        <taxon>Kitasatosporales</taxon>
        <taxon>Streptomycetaceae</taxon>
        <taxon>Streptomyces</taxon>
    </lineage>
</organism>